<reference evidence="1 2" key="1">
    <citation type="submission" date="2018-04" db="EMBL/GenBank/DDBJ databases">
        <authorList>
            <person name="Vogel A."/>
        </authorList>
    </citation>
    <scope>NUCLEOTIDE SEQUENCE [LARGE SCALE GENOMIC DNA]</scope>
</reference>
<dbReference type="Proteomes" id="UP000595140">
    <property type="component" value="Unassembled WGS sequence"/>
</dbReference>
<protein>
    <submittedName>
        <fullName evidence="1">Uncharacterized protein</fullName>
    </submittedName>
</protein>
<keyword evidence="2" id="KW-1185">Reference proteome</keyword>
<dbReference type="EMBL" id="OOIL02005699">
    <property type="protein sequence ID" value="VFQ95789.1"/>
    <property type="molecule type" value="Genomic_DNA"/>
</dbReference>
<evidence type="ECO:0000313" key="1">
    <source>
        <dbReference type="EMBL" id="VFQ95789.1"/>
    </source>
</evidence>
<sequence>MTTKRNGHLRNLRLELWRNGTSKTQGRALTSTDLLYCRMRRYAYKAYKIINLRAYILHALIMFHSTISVQVTKVLALVNSGDIEQIDKILGLKNTYYISNAAAMPNQV</sequence>
<organism evidence="1 2">
    <name type="scientific">Cuscuta campestris</name>
    <dbReference type="NCBI Taxonomy" id="132261"/>
    <lineage>
        <taxon>Eukaryota</taxon>
        <taxon>Viridiplantae</taxon>
        <taxon>Streptophyta</taxon>
        <taxon>Embryophyta</taxon>
        <taxon>Tracheophyta</taxon>
        <taxon>Spermatophyta</taxon>
        <taxon>Magnoliopsida</taxon>
        <taxon>eudicotyledons</taxon>
        <taxon>Gunneridae</taxon>
        <taxon>Pentapetalae</taxon>
        <taxon>asterids</taxon>
        <taxon>lamiids</taxon>
        <taxon>Solanales</taxon>
        <taxon>Convolvulaceae</taxon>
        <taxon>Cuscuteae</taxon>
        <taxon>Cuscuta</taxon>
        <taxon>Cuscuta subgen. Grammica</taxon>
        <taxon>Cuscuta sect. Cleistogrammica</taxon>
    </lineage>
</organism>
<gene>
    <name evidence="1" type="ORF">CCAM_LOCUS37565</name>
</gene>
<dbReference type="AlphaFoldDB" id="A0A484N4M7"/>
<name>A0A484N4M7_9ASTE</name>
<evidence type="ECO:0000313" key="2">
    <source>
        <dbReference type="Proteomes" id="UP000595140"/>
    </source>
</evidence>
<proteinExistence type="predicted"/>
<accession>A0A484N4M7</accession>